<feature type="signal peptide" evidence="2">
    <location>
        <begin position="1"/>
        <end position="18"/>
    </location>
</feature>
<organism evidence="3 4">
    <name type="scientific">Steinernema hermaphroditum</name>
    <dbReference type="NCBI Taxonomy" id="289476"/>
    <lineage>
        <taxon>Eukaryota</taxon>
        <taxon>Metazoa</taxon>
        <taxon>Ecdysozoa</taxon>
        <taxon>Nematoda</taxon>
        <taxon>Chromadorea</taxon>
        <taxon>Rhabditida</taxon>
        <taxon>Tylenchina</taxon>
        <taxon>Panagrolaimomorpha</taxon>
        <taxon>Strongyloidoidea</taxon>
        <taxon>Steinernematidae</taxon>
        <taxon>Steinernema</taxon>
    </lineage>
</organism>
<comment type="caution">
    <text evidence="3">The sequence shown here is derived from an EMBL/GenBank/DDBJ whole genome shotgun (WGS) entry which is preliminary data.</text>
</comment>
<dbReference type="AlphaFoldDB" id="A0AA39IEA1"/>
<evidence type="ECO:0000256" key="1">
    <source>
        <dbReference type="SAM" id="MobiDB-lite"/>
    </source>
</evidence>
<evidence type="ECO:0008006" key="5">
    <source>
        <dbReference type="Google" id="ProtNLM"/>
    </source>
</evidence>
<feature type="compositionally biased region" description="Polar residues" evidence="1">
    <location>
        <begin position="416"/>
        <end position="426"/>
    </location>
</feature>
<name>A0AA39IEA1_9BILA</name>
<proteinExistence type="predicted"/>
<dbReference type="EMBL" id="JAUCMV010000001">
    <property type="protein sequence ID" value="KAK0422811.1"/>
    <property type="molecule type" value="Genomic_DNA"/>
</dbReference>
<evidence type="ECO:0000313" key="3">
    <source>
        <dbReference type="EMBL" id="KAK0422811.1"/>
    </source>
</evidence>
<evidence type="ECO:0000313" key="4">
    <source>
        <dbReference type="Proteomes" id="UP001175271"/>
    </source>
</evidence>
<protein>
    <recommendedName>
        <fullName evidence="5">ZP domain-containing protein</fullName>
    </recommendedName>
</protein>
<accession>A0AA39IEA1</accession>
<feature type="region of interest" description="Disordered" evidence="1">
    <location>
        <begin position="404"/>
        <end position="450"/>
    </location>
</feature>
<evidence type="ECO:0000256" key="2">
    <source>
        <dbReference type="SAM" id="SignalP"/>
    </source>
</evidence>
<gene>
    <name evidence="3" type="ORF">QR680_007800</name>
</gene>
<dbReference type="Proteomes" id="UP001175271">
    <property type="component" value="Unassembled WGS sequence"/>
</dbReference>
<keyword evidence="2" id="KW-0732">Signal</keyword>
<reference evidence="3" key="1">
    <citation type="submission" date="2023-06" db="EMBL/GenBank/DDBJ databases">
        <title>Genomic analysis of the entomopathogenic nematode Steinernema hermaphroditum.</title>
        <authorList>
            <person name="Schwarz E.M."/>
            <person name="Heppert J.K."/>
            <person name="Baniya A."/>
            <person name="Schwartz H.T."/>
            <person name="Tan C.-H."/>
            <person name="Antoshechkin I."/>
            <person name="Sternberg P.W."/>
            <person name="Goodrich-Blair H."/>
            <person name="Dillman A.R."/>
        </authorList>
    </citation>
    <scope>NUCLEOTIDE SEQUENCE</scope>
    <source>
        <strain evidence="3">PS9179</strain>
        <tissue evidence="3">Whole animal</tissue>
    </source>
</reference>
<sequence>MLPFFFSLILILPPLTSSSLFCPFTKEPDDPGSYNNYRIQSFPAPASSSSPPLYKLIPAQSQATEGIRFLNAEKTKSCTEACIVELHGFISTREDTVMYQTSPMQPGNYEKINNTKMTRMFCAALKDDCGATMPIYRHFRFGPQGLHHAYGFSSTEKIDKFTLEPSPLCYGWKSQAVATPSPSKCDSTLPSLDSVRPLNVYDNSAPGLQRDHFYSAALPNDFLKTPLLSPFRDYRYKMLDDLGMVVVEPRASACNCLVKLVQVFDKQDGLFGRRDHKLIIAGEEQNRPYEHYEPTGEVVYCAAEEGACGATLPLRKYFDLTAMDTVYTVNNTVAPAMSQPYPEKVLCWIWDVDKIAPIARPTSERKPRVVSTSTPAPGCSCTCPTESHMKVDKKPYFEQNQKQLGATVRQKDVPLESQSRQKSTAVPDSFPTPHPLPTVSERHRSKAKLSGKEEVLDADLRNQLGSLPDCVDFVRYLLLHPEETDSLRARQRSNISKKM</sequence>
<feature type="chain" id="PRO_5041324981" description="ZP domain-containing protein" evidence="2">
    <location>
        <begin position="19"/>
        <end position="499"/>
    </location>
</feature>
<keyword evidence="4" id="KW-1185">Reference proteome</keyword>